<dbReference type="AlphaFoldDB" id="A0AAN7NCN8"/>
<protein>
    <submittedName>
        <fullName evidence="1">Uncharacterized protein</fullName>
    </submittedName>
</protein>
<gene>
    <name evidence="1" type="ORF">QYF61_013010</name>
</gene>
<proteinExistence type="predicted"/>
<dbReference type="Proteomes" id="UP001333110">
    <property type="component" value="Unassembled WGS sequence"/>
</dbReference>
<accession>A0AAN7NCN8</accession>
<reference evidence="1 2" key="1">
    <citation type="journal article" date="2023" name="J. Hered.">
        <title>Chromosome-level genome of the wood stork (Mycteria americana) provides insight into avian chromosome evolution.</title>
        <authorList>
            <person name="Flamio R. Jr."/>
            <person name="Ramstad K.M."/>
        </authorList>
    </citation>
    <scope>NUCLEOTIDE SEQUENCE [LARGE SCALE GENOMIC DNA]</scope>
    <source>
        <strain evidence="1">JAX WOST 10</strain>
    </source>
</reference>
<keyword evidence="2" id="KW-1185">Reference proteome</keyword>
<dbReference type="EMBL" id="JAUNZN010000004">
    <property type="protein sequence ID" value="KAK4822311.1"/>
    <property type="molecule type" value="Genomic_DNA"/>
</dbReference>
<dbReference type="PANTHER" id="PTHR16124">
    <property type="entry name" value="MIS18-BINDING PROTEIN 1"/>
    <property type="match status" value="1"/>
</dbReference>
<evidence type="ECO:0000313" key="2">
    <source>
        <dbReference type="Proteomes" id="UP001333110"/>
    </source>
</evidence>
<organism evidence="1 2">
    <name type="scientific">Mycteria americana</name>
    <name type="common">Wood stork</name>
    <dbReference type="NCBI Taxonomy" id="33587"/>
    <lineage>
        <taxon>Eukaryota</taxon>
        <taxon>Metazoa</taxon>
        <taxon>Chordata</taxon>
        <taxon>Craniata</taxon>
        <taxon>Vertebrata</taxon>
        <taxon>Euteleostomi</taxon>
        <taxon>Archelosauria</taxon>
        <taxon>Archosauria</taxon>
        <taxon>Dinosauria</taxon>
        <taxon>Saurischia</taxon>
        <taxon>Theropoda</taxon>
        <taxon>Coelurosauria</taxon>
        <taxon>Aves</taxon>
        <taxon>Neognathae</taxon>
        <taxon>Neoaves</taxon>
        <taxon>Aequornithes</taxon>
        <taxon>Ciconiiformes</taxon>
        <taxon>Ciconiidae</taxon>
        <taxon>Mycteria</taxon>
    </lineage>
</organism>
<comment type="caution">
    <text evidence="1">The sequence shown here is derived from an EMBL/GenBank/DDBJ whole genome shotgun (WGS) entry which is preliminary data.</text>
</comment>
<dbReference type="InterPro" id="IPR039110">
    <property type="entry name" value="KNL2-like"/>
</dbReference>
<name>A0AAN7NCN8_MYCAM</name>
<dbReference type="PANTHER" id="PTHR16124:SF3">
    <property type="entry name" value="MIS18-BINDING PROTEIN 1"/>
    <property type="match status" value="1"/>
</dbReference>
<dbReference type="GO" id="GO:0000775">
    <property type="term" value="C:chromosome, centromeric region"/>
    <property type="evidence" value="ECO:0007669"/>
    <property type="project" value="TreeGrafter"/>
</dbReference>
<sequence length="233" mass="25480">MRAAVPLLTFSFLIFPKIVFCLLGKITLGTGTPVHFQTWSRHTEPCSPRGVCLEKAPAFASACGLSYLAKCGQRRPCPSRVLRLSEEVVIAAAASAEVLPLIWSLKPVNPIAAGFTETGIILKLAEAVPIMPLTVSRACRRRHTSDADVLDYTRRNDYDRHVFRMQKNMQGSRGTWDKVKKKSAGGVLGTPASRRTAFSSDKKVKQTCAVGKLFAAEAADSSDEEQDDSYFSV</sequence>
<evidence type="ECO:0000313" key="1">
    <source>
        <dbReference type="EMBL" id="KAK4822311.1"/>
    </source>
</evidence>